<evidence type="ECO:0000256" key="4">
    <source>
        <dbReference type="ARBA" id="ARBA00022771"/>
    </source>
</evidence>
<dbReference type="AlphaFoldDB" id="A0A1Y2CNK9"/>
<dbReference type="InterPro" id="IPR048538">
    <property type="entry name" value="Rrn7_cyclin_C"/>
</dbReference>
<sequence>MAKCPICRSTKFRRDGGTGLRFCSNGHQQRTARQIEVGDDDAMVGGLRLRRLKRGRRTKKVVFAKGFRAATSLFLFETFQLILKAQVLALVESEASFPRELETIVRDLWLMYVSHQGITGTKGMKEKAAKKRKAAQEAGETDSTPILKFVLASVYQLSFLYLGCLQLRLPVLLADVLQWADTSRIPYLNALDTLPDDYFSFVSRQALAFKLFQKKNVPTMELIRKRTMTLMNIFESMGVTFPEMNTPLILVRLVKKFRVPPELYVCAEIVRMVMGYVEGGFVKSSSNHKIRPEVLLIACLIVSIKICYSMEMPERNVFISWISNLPTLGSLIESMKLQIHKDKAEAMNKRTYEELDSQFQGYVNEFAVYCRDYLFDKPRLNAHRYGFQKVVEGLSHRNLLLHYLSRKLGHFNIPSLHIQTTPPSNSPPCFRTLHLLQ</sequence>
<dbReference type="InterPro" id="IPR048540">
    <property type="entry name" value="Rrn7_cyclin_N"/>
</dbReference>
<evidence type="ECO:0008006" key="14">
    <source>
        <dbReference type="Google" id="ProtNLM"/>
    </source>
</evidence>
<dbReference type="OrthoDB" id="2150404at2759"/>
<reference evidence="12 13" key="1">
    <citation type="submission" date="2016-07" db="EMBL/GenBank/DDBJ databases">
        <title>Pervasive Adenine N6-methylation of Active Genes in Fungi.</title>
        <authorList>
            <consortium name="DOE Joint Genome Institute"/>
            <person name="Mondo S.J."/>
            <person name="Dannebaum R.O."/>
            <person name="Kuo R.C."/>
            <person name="Labutti K."/>
            <person name="Haridas S."/>
            <person name="Kuo A."/>
            <person name="Salamov A."/>
            <person name="Ahrendt S.R."/>
            <person name="Lipzen A."/>
            <person name="Sullivan W."/>
            <person name="Andreopoulos W.B."/>
            <person name="Clum A."/>
            <person name="Lindquist E."/>
            <person name="Daum C."/>
            <person name="Ramamoorthy G.K."/>
            <person name="Gryganskyi A."/>
            <person name="Culley D."/>
            <person name="Magnuson J.K."/>
            <person name="James T.Y."/>
            <person name="O'Malley M.A."/>
            <person name="Stajich J.E."/>
            <person name="Spatafora J.W."/>
            <person name="Visel A."/>
            <person name="Grigoriev I.V."/>
        </authorList>
    </citation>
    <scope>NUCLEOTIDE SEQUENCE [LARGE SCALE GENOMIC DNA]</scope>
    <source>
        <strain evidence="12 13">JEL800</strain>
    </source>
</reference>
<protein>
    <recommendedName>
        <fullName evidence="14">RRN7-type domain-containing protein</fullName>
    </recommendedName>
</protein>
<evidence type="ECO:0000259" key="11">
    <source>
        <dbReference type="Pfam" id="PF20645"/>
    </source>
</evidence>
<dbReference type="EMBL" id="MCGO01000011">
    <property type="protein sequence ID" value="ORY48619.1"/>
    <property type="molecule type" value="Genomic_DNA"/>
</dbReference>
<keyword evidence="8" id="KW-0804">Transcription</keyword>
<dbReference type="Proteomes" id="UP000193642">
    <property type="component" value="Unassembled WGS sequence"/>
</dbReference>
<comment type="subcellular location">
    <subcellularLocation>
        <location evidence="1">Nucleus</location>
        <location evidence="1">Nucleolus</location>
    </subcellularLocation>
</comment>
<feature type="domain" description="Rrn7/TAF1B N-terminal cyclin" evidence="10">
    <location>
        <begin position="79"/>
        <end position="195"/>
    </location>
</feature>
<comment type="caution">
    <text evidence="12">The sequence shown here is derived from an EMBL/GenBank/DDBJ whole genome shotgun (WGS) entry which is preliminary data.</text>
</comment>
<comment type="similarity">
    <text evidence="2">Belongs to the RRN7/TAF1B family.</text>
</comment>
<keyword evidence="9" id="KW-0539">Nucleus</keyword>
<keyword evidence="6" id="KW-0805">Transcription regulation</keyword>
<organism evidence="12 13">
    <name type="scientific">Rhizoclosmatium globosum</name>
    <dbReference type="NCBI Taxonomy" id="329046"/>
    <lineage>
        <taxon>Eukaryota</taxon>
        <taxon>Fungi</taxon>
        <taxon>Fungi incertae sedis</taxon>
        <taxon>Chytridiomycota</taxon>
        <taxon>Chytridiomycota incertae sedis</taxon>
        <taxon>Chytridiomycetes</taxon>
        <taxon>Chytridiales</taxon>
        <taxon>Chytriomycetaceae</taxon>
        <taxon>Rhizoclosmatium</taxon>
    </lineage>
</organism>
<gene>
    <name evidence="12" type="ORF">BCR33DRAFT_40242</name>
</gene>
<evidence type="ECO:0000256" key="2">
    <source>
        <dbReference type="ARBA" id="ARBA00006899"/>
    </source>
</evidence>
<dbReference type="GO" id="GO:0001164">
    <property type="term" value="F:RNA polymerase I core promoter sequence-specific DNA binding"/>
    <property type="evidence" value="ECO:0007669"/>
    <property type="project" value="InterPro"/>
</dbReference>
<evidence type="ECO:0000313" key="13">
    <source>
        <dbReference type="Proteomes" id="UP000193642"/>
    </source>
</evidence>
<dbReference type="GO" id="GO:0070860">
    <property type="term" value="C:RNA polymerase I core factor complex"/>
    <property type="evidence" value="ECO:0007669"/>
    <property type="project" value="InterPro"/>
</dbReference>
<evidence type="ECO:0000256" key="3">
    <source>
        <dbReference type="ARBA" id="ARBA00022723"/>
    </source>
</evidence>
<dbReference type="STRING" id="329046.A0A1Y2CNK9"/>
<name>A0A1Y2CNK9_9FUNG</name>
<feature type="domain" description="Rrn7/TAF1B C-terminal cyclin" evidence="11">
    <location>
        <begin position="217"/>
        <end position="317"/>
    </location>
</feature>
<dbReference type="InterPro" id="IPR033599">
    <property type="entry name" value="TAF1B/Rrn7"/>
</dbReference>
<keyword evidence="5" id="KW-0862">Zinc</keyword>
<dbReference type="GO" id="GO:0008270">
    <property type="term" value="F:zinc ion binding"/>
    <property type="evidence" value="ECO:0007669"/>
    <property type="project" value="UniProtKB-KW"/>
</dbReference>
<dbReference type="Pfam" id="PF20645">
    <property type="entry name" value="Rrn7_cyclin_C"/>
    <property type="match status" value="1"/>
</dbReference>
<evidence type="ECO:0000256" key="5">
    <source>
        <dbReference type="ARBA" id="ARBA00022833"/>
    </source>
</evidence>
<evidence type="ECO:0000259" key="10">
    <source>
        <dbReference type="Pfam" id="PF20644"/>
    </source>
</evidence>
<evidence type="ECO:0000256" key="1">
    <source>
        <dbReference type="ARBA" id="ARBA00004604"/>
    </source>
</evidence>
<keyword evidence="7" id="KW-0238">DNA-binding</keyword>
<keyword evidence="4" id="KW-0863">Zinc-finger</keyword>
<proteinExistence type="inferred from homology"/>
<dbReference type="PANTHER" id="PTHR31576:SF2">
    <property type="entry name" value="TATA BOX-BINDING PROTEIN-ASSOCIATED FACTOR RNA POLYMERASE I SUBUNIT B"/>
    <property type="match status" value="1"/>
</dbReference>
<evidence type="ECO:0000313" key="12">
    <source>
        <dbReference type="EMBL" id="ORY48619.1"/>
    </source>
</evidence>
<dbReference type="PANTHER" id="PTHR31576">
    <property type="entry name" value="TATA BOX-BINDING PROTEIN-ASSOCIATED FACTOR RNA POLYMERASE I SUBUNIT B"/>
    <property type="match status" value="1"/>
</dbReference>
<keyword evidence="13" id="KW-1185">Reference proteome</keyword>
<evidence type="ECO:0000256" key="9">
    <source>
        <dbReference type="ARBA" id="ARBA00023242"/>
    </source>
</evidence>
<keyword evidence="3" id="KW-0479">Metal-binding</keyword>
<evidence type="ECO:0000256" key="7">
    <source>
        <dbReference type="ARBA" id="ARBA00023125"/>
    </source>
</evidence>
<accession>A0A1Y2CNK9</accession>
<evidence type="ECO:0000256" key="8">
    <source>
        <dbReference type="ARBA" id="ARBA00023163"/>
    </source>
</evidence>
<dbReference type="Pfam" id="PF20644">
    <property type="entry name" value="Rrn7_cyclin_N"/>
    <property type="match status" value="1"/>
</dbReference>
<dbReference type="GO" id="GO:0042790">
    <property type="term" value="P:nucleolar large rRNA transcription by RNA polymerase I"/>
    <property type="evidence" value="ECO:0007669"/>
    <property type="project" value="TreeGrafter"/>
</dbReference>
<evidence type="ECO:0000256" key="6">
    <source>
        <dbReference type="ARBA" id="ARBA00023015"/>
    </source>
</evidence>